<organism evidence="2 3">
    <name type="scientific">Hymenobacter psychrophilus</name>
    <dbReference type="NCBI Taxonomy" id="651662"/>
    <lineage>
        <taxon>Bacteria</taxon>
        <taxon>Pseudomonadati</taxon>
        <taxon>Bacteroidota</taxon>
        <taxon>Cytophagia</taxon>
        <taxon>Cytophagales</taxon>
        <taxon>Hymenobacteraceae</taxon>
        <taxon>Hymenobacter</taxon>
    </lineage>
</organism>
<dbReference type="EMBL" id="FNOV01000015">
    <property type="protein sequence ID" value="SDY83348.1"/>
    <property type="molecule type" value="Genomic_DNA"/>
</dbReference>
<dbReference type="Proteomes" id="UP000199249">
    <property type="component" value="Unassembled WGS sequence"/>
</dbReference>
<dbReference type="AlphaFoldDB" id="A0A1H3N3G6"/>
<dbReference type="PANTHER" id="PTHR30619">
    <property type="entry name" value="DNA INTERNALIZATION/COMPETENCE PROTEIN COMEC/REC2"/>
    <property type="match status" value="1"/>
</dbReference>
<dbReference type="Gene3D" id="3.60.15.10">
    <property type="entry name" value="Ribonuclease Z/Hydroxyacylglutathione hydrolase-like"/>
    <property type="match status" value="1"/>
</dbReference>
<dbReference type="PANTHER" id="PTHR30619:SF1">
    <property type="entry name" value="RECOMBINATION PROTEIN 2"/>
    <property type="match status" value="1"/>
</dbReference>
<accession>A0A1H3N3G6</accession>
<keyword evidence="3" id="KW-1185">Reference proteome</keyword>
<dbReference type="OrthoDB" id="418728at2"/>
<gene>
    <name evidence="2" type="ORF">SAMN04488069_11520</name>
</gene>
<protein>
    <submittedName>
        <fullName evidence="2">Metallo-beta-lactamase superfamily protein</fullName>
    </submittedName>
</protein>
<reference evidence="3" key="1">
    <citation type="submission" date="2016-10" db="EMBL/GenBank/DDBJ databases">
        <authorList>
            <person name="Varghese N."/>
            <person name="Submissions S."/>
        </authorList>
    </citation>
    <scope>NUCLEOTIDE SEQUENCE [LARGE SCALE GENOMIC DNA]</scope>
    <source>
        <strain evidence="3">CGMCC 1.8975</strain>
    </source>
</reference>
<evidence type="ECO:0000313" key="2">
    <source>
        <dbReference type="EMBL" id="SDY83348.1"/>
    </source>
</evidence>
<name>A0A1H3N3G6_9BACT</name>
<dbReference type="RefSeq" id="WP_139255309.1">
    <property type="nucleotide sequence ID" value="NZ_FNOV01000015.1"/>
</dbReference>
<dbReference type="SUPFAM" id="SSF56281">
    <property type="entry name" value="Metallo-hydrolase/oxidoreductase"/>
    <property type="match status" value="1"/>
</dbReference>
<proteinExistence type="predicted"/>
<dbReference type="InterPro" id="IPR052159">
    <property type="entry name" value="Competence_DNA_uptake"/>
</dbReference>
<dbReference type="STRING" id="651662.SAMN04488069_11520"/>
<dbReference type="Pfam" id="PF00753">
    <property type="entry name" value="Lactamase_B"/>
    <property type="match status" value="1"/>
</dbReference>
<dbReference type="InterPro" id="IPR001279">
    <property type="entry name" value="Metallo-B-lactamas"/>
</dbReference>
<dbReference type="InterPro" id="IPR036866">
    <property type="entry name" value="RibonucZ/Hydroxyglut_hydro"/>
</dbReference>
<feature type="domain" description="Metallo-beta-lactamase" evidence="1">
    <location>
        <begin position="59"/>
        <end position="88"/>
    </location>
</feature>
<evidence type="ECO:0000259" key="1">
    <source>
        <dbReference type="Pfam" id="PF00753"/>
    </source>
</evidence>
<sequence>MDFSIDILNLGKADATIIWAKDQEKNFVIFLDGGTKADGQKVINHYTKHILPKVGNQIPMYLINTHGHRDHIGGLIEIAQRFQAQIEACYYNNHKNNSSGSLLITETCTADSLQITSPFIQRIDESIKEMSDLEDALSVLKIKELPIFSDVKNLPDVFGTSIIVVGPSKKFYEDTVCDTGRKLLTEGTHLDEEILNEVLASTDPCQAIQQSQDKSPDNKVSVMLELTSSKGKKYLFTADASATSFASADENGLIASDYSAVQLPHHGSHNNIDAEWARRFSPAFFWMAAPGNGKHPKPAVIDCLKQAVPKSSIYSTQSLKGTYMNFTTNKSLFPERGLKPVVKL</sequence>
<evidence type="ECO:0000313" key="3">
    <source>
        <dbReference type="Proteomes" id="UP000199249"/>
    </source>
</evidence>